<organism evidence="3 4">
    <name type="scientific">Gracilibacillus ureilyticus</name>
    <dbReference type="NCBI Taxonomy" id="531814"/>
    <lineage>
        <taxon>Bacteria</taxon>
        <taxon>Bacillati</taxon>
        <taxon>Bacillota</taxon>
        <taxon>Bacilli</taxon>
        <taxon>Bacillales</taxon>
        <taxon>Bacillaceae</taxon>
        <taxon>Gracilibacillus</taxon>
    </lineage>
</organism>
<sequence length="529" mass="60040">MCKSCFGLIVSFILIMITMVGCNNSTEVDHVANNTEDQQSADNKDNAGNTDPVKTDEGIVELDLFVDQPWWPLKDWSGPVAEEITKQTGVRLNITVASDEQQLPLMIASNNLPDLVVTSLQFNRMSDPKVAYDWQSLMEQYTPEFEIAQERIGVNTVSDGKFYSVKNNFSTKVEWEANKQYALNGGAGIAYRADLMEEMGNPPVDTLDDFLELFRQVKKIYPDMTPLVLNPTDTWAKGYFGLNFGAQLEGFVEDENGKLVHVLRTEELENVYMFMNKLYLEGIIKPETYAYQNEDQAKSMATSGKAFAYAWTTAAADRLNAESEGEMEWKNLPLNINGDFSYARFDTGWQGVFITKNNKNPEASIKFMQYLMAEEGQHLAMWGIEGEHWNWSEDNGYPVFTYERNNDEVLNELGVHWWGLLAGSSVTEALGNFQPDTELTKTNRELNENVVYKPEIGMVVPAADSDEQVIETNIDNMIDNEESKVLLANSQEEAEAAYREMLKKAEEIGLADYEEWANEKYQQVLRAFE</sequence>
<evidence type="ECO:0000313" key="4">
    <source>
        <dbReference type="Proteomes" id="UP000199687"/>
    </source>
</evidence>
<reference evidence="3 4" key="1">
    <citation type="submission" date="2016-10" db="EMBL/GenBank/DDBJ databases">
        <authorList>
            <person name="de Groot N.N."/>
        </authorList>
    </citation>
    <scope>NUCLEOTIDE SEQUENCE [LARGE SCALE GENOMIC DNA]</scope>
    <source>
        <strain evidence="3 4">CGMCC 1.7727</strain>
    </source>
</reference>
<keyword evidence="2" id="KW-0732">Signal</keyword>
<dbReference type="OrthoDB" id="54751at2"/>
<name>A0A1H9VWY9_9BACI</name>
<dbReference type="InterPro" id="IPR006059">
    <property type="entry name" value="SBP"/>
</dbReference>
<feature type="coiled-coil region" evidence="1">
    <location>
        <begin position="480"/>
        <end position="508"/>
    </location>
</feature>
<accession>A0A1H9VWY9</accession>
<dbReference type="Pfam" id="PF01547">
    <property type="entry name" value="SBP_bac_1"/>
    <property type="match status" value="1"/>
</dbReference>
<dbReference type="PANTHER" id="PTHR43649:SF12">
    <property type="entry name" value="DIACETYLCHITOBIOSE BINDING PROTEIN DASA"/>
    <property type="match status" value="1"/>
</dbReference>
<dbReference type="SUPFAM" id="SSF53850">
    <property type="entry name" value="Periplasmic binding protein-like II"/>
    <property type="match status" value="1"/>
</dbReference>
<dbReference type="PANTHER" id="PTHR43649">
    <property type="entry name" value="ARABINOSE-BINDING PROTEIN-RELATED"/>
    <property type="match status" value="1"/>
</dbReference>
<dbReference type="PROSITE" id="PS51257">
    <property type="entry name" value="PROKAR_LIPOPROTEIN"/>
    <property type="match status" value="1"/>
</dbReference>
<evidence type="ECO:0000256" key="1">
    <source>
        <dbReference type="SAM" id="Coils"/>
    </source>
</evidence>
<dbReference type="AlphaFoldDB" id="A0A1H9VWY9"/>
<dbReference type="Gene3D" id="3.40.190.10">
    <property type="entry name" value="Periplasmic binding protein-like II"/>
    <property type="match status" value="2"/>
</dbReference>
<gene>
    <name evidence="3" type="ORF">SAMN04487944_12915</name>
</gene>
<feature type="signal peptide" evidence="2">
    <location>
        <begin position="1"/>
        <end position="22"/>
    </location>
</feature>
<dbReference type="RefSeq" id="WP_089744246.1">
    <property type="nucleotide sequence ID" value="NZ_FOGL01000029.1"/>
</dbReference>
<dbReference type="Proteomes" id="UP000199687">
    <property type="component" value="Unassembled WGS sequence"/>
</dbReference>
<dbReference type="STRING" id="531814.SAMN04487944_12915"/>
<feature type="chain" id="PRO_5011738216" evidence="2">
    <location>
        <begin position="23"/>
        <end position="529"/>
    </location>
</feature>
<protein>
    <submittedName>
        <fullName evidence="3">Putative aldouronate transport system substrate-binding protein</fullName>
    </submittedName>
</protein>
<evidence type="ECO:0000313" key="3">
    <source>
        <dbReference type="EMBL" id="SES26185.1"/>
    </source>
</evidence>
<dbReference type="EMBL" id="FOGL01000029">
    <property type="protein sequence ID" value="SES26185.1"/>
    <property type="molecule type" value="Genomic_DNA"/>
</dbReference>
<proteinExistence type="predicted"/>
<evidence type="ECO:0000256" key="2">
    <source>
        <dbReference type="SAM" id="SignalP"/>
    </source>
</evidence>
<dbReference type="InterPro" id="IPR050490">
    <property type="entry name" value="Bact_solute-bd_prot1"/>
</dbReference>
<keyword evidence="1" id="KW-0175">Coiled coil</keyword>
<keyword evidence="4" id="KW-1185">Reference proteome</keyword>